<sequence length="67" mass="7432">MNQIDTMLIPYARQTALKLVYNLANSNADKFAYEEAKAVLERAVAALDDGCDPAENIEKINGQFVEL</sequence>
<proteinExistence type="predicted"/>
<dbReference type="SMR" id="A0A8S5TK16"/>
<evidence type="ECO:0000313" key="1">
    <source>
        <dbReference type="EMBL" id="DAF63403.1"/>
    </source>
</evidence>
<reference evidence="1" key="1">
    <citation type="journal article" date="2021" name="Proc. Natl. Acad. Sci. U.S.A.">
        <title>A Catalog of Tens of Thousands of Viruses from Human Metagenomes Reveals Hidden Associations with Chronic Diseases.</title>
        <authorList>
            <person name="Tisza M.J."/>
            <person name="Buck C.B."/>
        </authorList>
    </citation>
    <scope>NUCLEOTIDE SEQUENCE</scope>
    <source>
        <strain evidence="1">CtvI513</strain>
    </source>
</reference>
<organism evidence="1">
    <name type="scientific">Siphoviridae sp. ctvI513</name>
    <dbReference type="NCBI Taxonomy" id="2827965"/>
    <lineage>
        <taxon>Viruses</taxon>
        <taxon>Duplodnaviria</taxon>
        <taxon>Heunggongvirae</taxon>
        <taxon>Uroviricota</taxon>
        <taxon>Caudoviricetes</taxon>
    </lineage>
</organism>
<protein>
    <submittedName>
        <fullName evidence="1">Enterocine A Immunity protein</fullName>
    </submittedName>
</protein>
<dbReference type="EMBL" id="BK032839">
    <property type="protein sequence ID" value="DAF63403.1"/>
    <property type="molecule type" value="Genomic_DNA"/>
</dbReference>
<name>A0A8S5TK16_9CAUD</name>
<accession>A0A8S5TK16</accession>